<feature type="binding site" description="in other chain" evidence="8">
    <location>
        <begin position="422"/>
        <end position="423"/>
    </location>
    <ligand>
        <name>NADP(+)</name>
        <dbReference type="ChEBI" id="CHEBI:58349"/>
        <note>ligand shared between two neighboring subunits</note>
    </ligand>
</feature>
<dbReference type="InterPro" id="IPR005993">
    <property type="entry name" value="GMPR"/>
</dbReference>
<evidence type="ECO:0000256" key="3">
    <source>
        <dbReference type="ARBA" id="ARBA00022857"/>
    </source>
</evidence>
<feature type="binding site" evidence="8">
    <location>
        <begin position="484"/>
        <end position="485"/>
    </location>
    <ligand>
        <name>GMP</name>
        <dbReference type="ChEBI" id="CHEBI:58115"/>
    </ligand>
</feature>
<feature type="binding site" evidence="8">
    <location>
        <position position="431"/>
    </location>
    <ligand>
        <name>K(+)</name>
        <dbReference type="ChEBI" id="CHEBI:29103"/>
    </ligand>
</feature>
<protein>
    <recommendedName>
        <fullName evidence="8">GMP reductase</fullName>
        <shortName evidence="8">GMPR</shortName>
        <ecNumber evidence="8">1.7.1.7</ecNumber>
    </recommendedName>
    <alternativeName>
        <fullName evidence="8">Guanosine 5'-monophosphate oxidoreductase</fullName>
        <shortName evidence="8">Guanosine monophosphate reductase</shortName>
    </alternativeName>
</protein>
<feature type="binding site" evidence="8">
    <location>
        <begin position="461"/>
        <end position="463"/>
    </location>
    <ligand>
        <name>GMP</name>
        <dbReference type="ChEBI" id="CHEBI:58115"/>
    </ligand>
</feature>
<accession>A0A7S3ZJV8</accession>
<feature type="binding site" evidence="8">
    <location>
        <begin position="511"/>
        <end position="513"/>
    </location>
    <ligand>
        <name>GMP</name>
        <dbReference type="ChEBI" id="CHEBI:58115"/>
    </ligand>
</feature>
<dbReference type="InterPro" id="IPR001093">
    <property type="entry name" value="IMP_DH_GMPRt"/>
</dbReference>
<proteinExistence type="inferred from homology"/>
<evidence type="ECO:0000259" key="11">
    <source>
        <dbReference type="Pfam" id="PF00478"/>
    </source>
</evidence>
<keyword evidence="1 8" id="KW-0659">Purine metabolism</keyword>
<feature type="region of interest" description="Disordered" evidence="10">
    <location>
        <begin position="1"/>
        <end position="51"/>
    </location>
</feature>
<feature type="compositionally biased region" description="Basic residues" evidence="10">
    <location>
        <begin position="9"/>
        <end position="25"/>
    </location>
</feature>
<comment type="catalytic activity">
    <reaction evidence="7 8 9">
        <text>IMP + NH4(+) + NADP(+) = GMP + NADPH + 2 H(+)</text>
        <dbReference type="Rhea" id="RHEA:17185"/>
        <dbReference type="ChEBI" id="CHEBI:15378"/>
        <dbReference type="ChEBI" id="CHEBI:28938"/>
        <dbReference type="ChEBI" id="CHEBI:57783"/>
        <dbReference type="ChEBI" id="CHEBI:58053"/>
        <dbReference type="ChEBI" id="CHEBI:58115"/>
        <dbReference type="ChEBI" id="CHEBI:58349"/>
        <dbReference type="EC" id="1.7.1.7"/>
    </reaction>
</comment>
<dbReference type="FunFam" id="3.20.20.70:FF:000012">
    <property type="entry name" value="GMP reductase"/>
    <property type="match status" value="1"/>
</dbReference>
<feature type="binding site" description="in other chain" evidence="8">
    <location>
        <begin position="371"/>
        <end position="373"/>
    </location>
    <ligand>
        <name>NADP(+)</name>
        <dbReference type="ChEBI" id="CHEBI:58349"/>
        <note>ligand shared between two neighboring subunits</note>
    </ligand>
</feature>
<evidence type="ECO:0000256" key="10">
    <source>
        <dbReference type="SAM" id="MobiDB-lite"/>
    </source>
</evidence>
<evidence type="ECO:0000256" key="4">
    <source>
        <dbReference type="ARBA" id="ARBA00022958"/>
    </source>
</evidence>
<dbReference type="InterPro" id="IPR050139">
    <property type="entry name" value="GMP_reductase"/>
</dbReference>
<evidence type="ECO:0000256" key="2">
    <source>
        <dbReference type="ARBA" id="ARBA00022723"/>
    </source>
</evidence>
<feature type="active site" description="Proton donor/acceptor" evidence="8">
    <location>
        <position position="430"/>
    </location>
</feature>
<dbReference type="PROSITE" id="PS00487">
    <property type="entry name" value="IMP_DH_GMP_RED"/>
    <property type="match status" value="1"/>
</dbReference>
<evidence type="ECO:0000256" key="7">
    <source>
        <dbReference type="ARBA" id="ARBA00048616"/>
    </source>
</evidence>
<feature type="binding site" evidence="8">
    <location>
        <position position="423"/>
    </location>
    <ligand>
        <name>K(+)</name>
        <dbReference type="ChEBI" id="CHEBI:29103"/>
    </ligand>
</feature>
<comment type="function">
    <text evidence="6 8 9">Catalyzes the irreversible NADPH-dependent deamination of GMP to IMP. It functions in the conversion of nucleobase, nucleoside and nucleotide derivatives of G to A nucleotides, and in maintaining the intracellular balance of A and G nucleotides.</text>
</comment>
<evidence type="ECO:0000256" key="6">
    <source>
        <dbReference type="ARBA" id="ARBA00037691"/>
    </source>
</evidence>
<dbReference type="GO" id="GO:0046872">
    <property type="term" value="F:metal ion binding"/>
    <property type="evidence" value="ECO:0007669"/>
    <property type="project" value="UniProtKB-KW"/>
</dbReference>
<dbReference type="EMBL" id="HBIW01001197">
    <property type="protein sequence ID" value="CAE0685595.1"/>
    <property type="molecule type" value="Transcribed_RNA"/>
</dbReference>
<sequence length="596" mass="63856">MAVGGSGLRPRRRRRRRDRRARATPRRPVPCCRDRSRPPAGAAADRRRGVPAGGAVAASWRALKKSEKSEFTTAHAVARGGTRRPRRARALLASCAHGAAGSGIARGSDACSRQGQRSRLLSLLKCALARRLKNRGRVSMASVLLRHAARVGRPAAAAVLAGVALDSSAAATRPQCMRVEEVRIPASSRCLQRHRWQRCAPTVSPARRSMFLAATARRRFRPRRGRCYSRRRRADVLLAATPTVSSAQDTKLDFKDVLIRPKRSTLRSRKEVRMERSITFKHSGRTLTCVPVVVANMDTVGTFEMAKALCEHGCLVAIHKHYPVEAWRAFVAEAPAAARHVAVSMGTSPADAAKVDAILSSCPEVTTICIDVANGYAECFVDRVRETRAKWPTHTIMAGNVVTNEMTEELILNGADIVKVGIGPGSVCTTRKQTGVGYPQVSAVIECADAAHGLGGHIVSDGGITCPGDAAKAFGAGADFIMMGGLFSGTDESAGDEIVKPDGSRVKLFYGMSSSVAMTKHAGGVAEYRSSEGKAVEVPAKGPVKGVILDLLGGIRSSCTYVGAASLRELPKRTTFIRVTQQLNTVFGSHDLSKKQ</sequence>
<dbReference type="GO" id="GO:0003920">
    <property type="term" value="F:GMP reductase activity"/>
    <property type="evidence" value="ECO:0007669"/>
    <property type="project" value="UniProtKB-UniRule"/>
</dbReference>
<feature type="binding site" evidence="8">
    <location>
        <begin position="268"/>
        <end position="269"/>
    </location>
    <ligand>
        <name>NADP(+)</name>
        <dbReference type="ChEBI" id="CHEBI:58349"/>
        <note>ligand shared between two neighboring subunits</note>
    </ligand>
</feature>
<keyword evidence="5 8" id="KW-0560">Oxidoreductase</keyword>
<dbReference type="NCBIfam" id="NF003470">
    <property type="entry name" value="PRK05096.1"/>
    <property type="match status" value="1"/>
</dbReference>
<dbReference type="AlphaFoldDB" id="A0A7S3ZJV8"/>
<dbReference type="NCBIfam" id="TIGR01305">
    <property type="entry name" value="GMP_reduct_1"/>
    <property type="match status" value="1"/>
</dbReference>
<feature type="active site" description="Thioimidate intermediate" evidence="8">
    <location>
        <position position="428"/>
    </location>
</feature>
<feature type="domain" description="IMP dehydrogenase/GMP reductase" evidence="11">
    <location>
        <begin position="252"/>
        <end position="582"/>
    </location>
</feature>
<dbReference type="InterPro" id="IPR013785">
    <property type="entry name" value="Aldolase_TIM"/>
</dbReference>
<feature type="binding site" description="in other chain" evidence="8">
    <location>
        <position position="320"/>
    </location>
    <ligand>
        <name>NADP(+)</name>
        <dbReference type="ChEBI" id="CHEBI:58349"/>
        <note>ligand shared between two neighboring subunits</note>
    </ligand>
</feature>
<keyword evidence="4 8" id="KW-0630">Potassium</keyword>
<dbReference type="GO" id="GO:1902560">
    <property type="term" value="C:GMP reductase complex"/>
    <property type="evidence" value="ECO:0007669"/>
    <property type="project" value="InterPro"/>
</dbReference>
<dbReference type="Pfam" id="PF00478">
    <property type="entry name" value="IMPDH"/>
    <property type="match status" value="1"/>
</dbReference>
<evidence type="ECO:0000256" key="1">
    <source>
        <dbReference type="ARBA" id="ARBA00022631"/>
    </source>
</evidence>
<name>A0A7S3ZJV8_9STRA</name>
<feature type="binding site" description="in other chain" evidence="8">
    <location>
        <position position="512"/>
    </location>
    <ligand>
        <name>NADP(+)</name>
        <dbReference type="ChEBI" id="CHEBI:58349"/>
        <note>ligand shared between two neighboring subunits</note>
    </ligand>
</feature>
<dbReference type="GO" id="GO:0006163">
    <property type="term" value="P:purine nucleotide metabolic process"/>
    <property type="evidence" value="ECO:0007669"/>
    <property type="project" value="UniProtKB-UniRule"/>
</dbReference>
<dbReference type="InterPro" id="IPR015875">
    <property type="entry name" value="IMP_DH/GMP_Rdtase_CS"/>
</dbReference>
<keyword evidence="3 8" id="KW-0521">NADP</keyword>
<dbReference type="PANTHER" id="PTHR43170:SF5">
    <property type="entry name" value="GMP REDUCTASE"/>
    <property type="match status" value="1"/>
</dbReference>
<evidence type="ECO:0000256" key="9">
    <source>
        <dbReference type="RuleBase" id="RU003929"/>
    </source>
</evidence>
<dbReference type="SUPFAM" id="SSF51412">
    <property type="entry name" value="Inosine monophosphate dehydrogenase (IMPDH)"/>
    <property type="match status" value="1"/>
</dbReference>
<gene>
    <name evidence="12" type="ORF">PCAL00307_LOCUS1029</name>
</gene>
<evidence type="ECO:0000256" key="8">
    <source>
        <dbReference type="HAMAP-Rule" id="MF_03195"/>
    </source>
</evidence>
<keyword evidence="2 8" id="KW-0479">Metal-binding</keyword>
<comment type="similarity">
    <text evidence="8">Belongs to the IMPDH/GMPR family. GuaC type 1 subfamily.</text>
</comment>
<comment type="subunit">
    <text evidence="8">Homotetramer.</text>
</comment>
<dbReference type="GO" id="GO:0006144">
    <property type="term" value="P:purine nucleobase metabolic process"/>
    <property type="evidence" value="ECO:0007669"/>
    <property type="project" value="UniProtKB-KW"/>
</dbReference>
<dbReference type="HAMAP" id="MF_00596">
    <property type="entry name" value="GMP_reduct_type1"/>
    <property type="match status" value="1"/>
</dbReference>
<dbReference type="PANTHER" id="PTHR43170">
    <property type="entry name" value="GMP REDUCTASE"/>
    <property type="match status" value="1"/>
</dbReference>
<comment type="caution">
    <text evidence="8">Lacks conserved residue(s) required for the propagation of feature annotation.</text>
</comment>
<dbReference type="CDD" id="cd00381">
    <property type="entry name" value="IMPDH"/>
    <property type="match status" value="1"/>
</dbReference>
<dbReference type="EC" id="1.7.1.7" evidence="8"/>
<dbReference type="Gene3D" id="3.20.20.70">
    <property type="entry name" value="Aldolase class I"/>
    <property type="match status" value="1"/>
</dbReference>
<organism evidence="12">
    <name type="scientific">Pelagomonas calceolata</name>
    <dbReference type="NCBI Taxonomy" id="35677"/>
    <lineage>
        <taxon>Eukaryota</taxon>
        <taxon>Sar</taxon>
        <taxon>Stramenopiles</taxon>
        <taxon>Ochrophyta</taxon>
        <taxon>Pelagophyceae</taxon>
        <taxon>Pelagomonadales</taxon>
        <taxon>Pelagomonadaceae</taxon>
        <taxon>Pelagomonas</taxon>
    </lineage>
</organism>
<dbReference type="SMART" id="SM01240">
    <property type="entry name" value="IMPDH"/>
    <property type="match status" value="1"/>
</dbReference>
<evidence type="ECO:0000256" key="5">
    <source>
        <dbReference type="ARBA" id="ARBA00023002"/>
    </source>
</evidence>
<feature type="binding site" description="in other chain" evidence="8">
    <location>
        <begin position="528"/>
        <end position="529"/>
    </location>
    <ligand>
        <name>NADP(+)</name>
        <dbReference type="ChEBI" id="CHEBI:58349"/>
        <note>ligand shared between two neighboring subunits</note>
    </ligand>
</feature>
<feature type="binding site" evidence="8">
    <location>
        <position position="425"/>
    </location>
    <ligand>
        <name>K(+)</name>
        <dbReference type="ChEBI" id="CHEBI:29103"/>
    </ligand>
</feature>
<evidence type="ECO:0000313" key="12">
    <source>
        <dbReference type="EMBL" id="CAE0685595.1"/>
    </source>
</evidence>
<reference evidence="12" key="1">
    <citation type="submission" date="2021-01" db="EMBL/GenBank/DDBJ databases">
        <authorList>
            <person name="Corre E."/>
            <person name="Pelletier E."/>
            <person name="Niang G."/>
            <person name="Scheremetjew M."/>
            <person name="Finn R."/>
            <person name="Kale V."/>
            <person name="Holt S."/>
            <person name="Cochrane G."/>
            <person name="Meng A."/>
            <person name="Brown T."/>
            <person name="Cohen L."/>
        </authorList>
    </citation>
    <scope>NUCLEOTIDE SEQUENCE</scope>
    <source>
        <strain evidence="12">CCMP1756</strain>
    </source>
</reference>
<feature type="binding site" evidence="8">
    <location>
        <position position="428"/>
    </location>
    <ligand>
        <name>K(+)</name>
        <dbReference type="ChEBI" id="CHEBI:29103"/>
    </ligand>
</feature>